<dbReference type="STRING" id="6689.A0A3R7SHS1"/>
<dbReference type="InterPro" id="IPR022894">
    <property type="entry name" value="Oligoribonuclease"/>
</dbReference>
<dbReference type="SUPFAM" id="SSF53098">
    <property type="entry name" value="Ribonuclease H-like"/>
    <property type="match status" value="1"/>
</dbReference>
<sequence>MQAVSSRATLLFTPRRFQRLLISRRMSSEGQIPAKVPRLNERLVWVDLEMTGLDVTKEEIMEAAVIVTDSDLNVVAEGPNLVLKVEDKVLDNMNDWCKQHHGDSGLTASCRKSEVTLAAAEDQLLQFVTQHTEKGKAPLAGNSVHADKKFLDKYMPKLMKHLHYRIVDVSTVKELCRRWYPEEFSSAPSKKVAHRALDDIKESIEELKYYKSAIFK</sequence>
<keyword evidence="3" id="KW-0378">Hydrolase</keyword>
<dbReference type="AlphaFoldDB" id="A0A3R7SHS1"/>
<dbReference type="SMART" id="SM00479">
    <property type="entry name" value="EXOIII"/>
    <property type="match status" value="1"/>
</dbReference>
<evidence type="ECO:0000256" key="2">
    <source>
        <dbReference type="ARBA" id="ARBA00022722"/>
    </source>
</evidence>
<evidence type="ECO:0000313" key="7">
    <source>
        <dbReference type="EMBL" id="ROT61779.1"/>
    </source>
</evidence>
<reference evidence="7 8" key="1">
    <citation type="submission" date="2018-04" db="EMBL/GenBank/DDBJ databases">
        <authorList>
            <person name="Zhang X."/>
            <person name="Yuan J."/>
            <person name="Li F."/>
            <person name="Xiang J."/>
        </authorList>
    </citation>
    <scope>NUCLEOTIDE SEQUENCE [LARGE SCALE GENOMIC DNA]</scope>
    <source>
        <tissue evidence="7">Muscle</tissue>
    </source>
</reference>
<evidence type="ECO:0000256" key="5">
    <source>
        <dbReference type="ARBA" id="ARBA00072681"/>
    </source>
</evidence>
<evidence type="ECO:0000256" key="1">
    <source>
        <dbReference type="ARBA" id="ARBA00009921"/>
    </source>
</evidence>
<dbReference type="InterPro" id="IPR013520">
    <property type="entry name" value="Ribonucl_H"/>
</dbReference>
<evidence type="ECO:0000313" key="8">
    <source>
        <dbReference type="Proteomes" id="UP000283509"/>
    </source>
</evidence>
<dbReference type="Gene3D" id="3.30.420.10">
    <property type="entry name" value="Ribonuclease H-like superfamily/Ribonuclease H"/>
    <property type="match status" value="1"/>
</dbReference>
<evidence type="ECO:0000256" key="4">
    <source>
        <dbReference type="ARBA" id="ARBA00022839"/>
    </source>
</evidence>
<keyword evidence="2" id="KW-0540">Nuclease</keyword>
<name>A0A3R7SHS1_PENVA</name>
<keyword evidence="4" id="KW-0269">Exonuclease</keyword>
<dbReference type="NCBIfam" id="NF003765">
    <property type="entry name" value="PRK05359.1"/>
    <property type="match status" value="1"/>
</dbReference>
<dbReference type="Pfam" id="PF00929">
    <property type="entry name" value="RNase_T"/>
    <property type="match status" value="1"/>
</dbReference>
<dbReference type="FunFam" id="3.30.420.10:FF:000003">
    <property type="entry name" value="Oligoribonuclease"/>
    <property type="match status" value="1"/>
</dbReference>
<dbReference type="GO" id="GO:0003676">
    <property type="term" value="F:nucleic acid binding"/>
    <property type="evidence" value="ECO:0007669"/>
    <property type="project" value="InterPro"/>
</dbReference>
<comment type="caution">
    <text evidence="7">The sequence shown here is derived from an EMBL/GenBank/DDBJ whole genome shotgun (WGS) entry which is preliminary data.</text>
</comment>
<comment type="similarity">
    <text evidence="1">Belongs to the oligoribonuclease family.</text>
</comment>
<dbReference type="EMBL" id="QCYY01003991">
    <property type="protein sequence ID" value="ROT61779.1"/>
    <property type="molecule type" value="Genomic_DNA"/>
</dbReference>
<reference evidence="7 8" key="2">
    <citation type="submission" date="2019-01" db="EMBL/GenBank/DDBJ databases">
        <title>The decoding of complex shrimp genome reveals the adaptation for benthos swimmer, frequently molting mechanism and breeding impact on genome.</title>
        <authorList>
            <person name="Sun Y."/>
            <person name="Gao Y."/>
            <person name="Yu Y."/>
        </authorList>
    </citation>
    <scope>NUCLEOTIDE SEQUENCE [LARGE SCALE GENOMIC DNA]</scope>
    <source>
        <tissue evidence="7">Muscle</tissue>
    </source>
</reference>
<accession>A0A3R7SHS1</accession>
<dbReference type="PANTHER" id="PTHR11046:SF0">
    <property type="entry name" value="OLIGORIBONUCLEASE, MITOCHONDRIAL"/>
    <property type="match status" value="1"/>
</dbReference>
<dbReference type="CDD" id="cd06135">
    <property type="entry name" value="Orn"/>
    <property type="match status" value="1"/>
</dbReference>
<dbReference type="InterPro" id="IPR012337">
    <property type="entry name" value="RNaseH-like_sf"/>
</dbReference>
<dbReference type="PANTHER" id="PTHR11046">
    <property type="entry name" value="OLIGORIBONUCLEASE, MITOCHONDRIAL"/>
    <property type="match status" value="1"/>
</dbReference>
<keyword evidence="8" id="KW-1185">Reference proteome</keyword>
<gene>
    <name evidence="7" type="ORF">C7M84_020410</name>
</gene>
<dbReference type="GO" id="GO:0000175">
    <property type="term" value="F:3'-5'-RNA exonuclease activity"/>
    <property type="evidence" value="ECO:0007669"/>
    <property type="project" value="InterPro"/>
</dbReference>
<organism evidence="7 8">
    <name type="scientific">Penaeus vannamei</name>
    <name type="common">Whiteleg shrimp</name>
    <name type="synonym">Litopenaeus vannamei</name>
    <dbReference type="NCBI Taxonomy" id="6689"/>
    <lineage>
        <taxon>Eukaryota</taxon>
        <taxon>Metazoa</taxon>
        <taxon>Ecdysozoa</taxon>
        <taxon>Arthropoda</taxon>
        <taxon>Crustacea</taxon>
        <taxon>Multicrustacea</taxon>
        <taxon>Malacostraca</taxon>
        <taxon>Eumalacostraca</taxon>
        <taxon>Eucarida</taxon>
        <taxon>Decapoda</taxon>
        <taxon>Dendrobranchiata</taxon>
        <taxon>Penaeoidea</taxon>
        <taxon>Penaeidae</taxon>
        <taxon>Penaeus</taxon>
    </lineage>
</organism>
<dbReference type="Proteomes" id="UP000283509">
    <property type="component" value="Unassembled WGS sequence"/>
</dbReference>
<feature type="domain" description="Exonuclease" evidence="6">
    <location>
        <begin position="42"/>
        <end position="216"/>
    </location>
</feature>
<dbReference type="OrthoDB" id="270189at2759"/>
<evidence type="ECO:0000256" key="3">
    <source>
        <dbReference type="ARBA" id="ARBA00022801"/>
    </source>
</evidence>
<evidence type="ECO:0000259" key="6">
    <source>
        <dbReference type="SMART" id="SM00479"/>
    </source>
</evidence>
<proteinExistence type="inferred from homology"/>
<dbReference type="InterPro" id="IPR036397">
    <property type="entry name" value="RNaseH_sf"/>
</dbReference>
<protein>
    <recommendedName>
        <fullName evidence="5">Probable oligoribonuclease</fullName>
    </recommendedName>
</protein>